<keyword evidence="3" id="KW-1185">Reference proteome</keyword>
<dbReference type="Proteomes" id="UP001066276">
    <property type="component" value="Chromosome 1_2"/>
</dbReference>
<evidence type="ECO:0000313" key="2">
    <source>
        <dbReference type="EMBL" id="KAJ1210603.1"/>
    </source>
</evidence>
<feature type="region of interest" description="Disordered" evidence="1">
    <location>
        <begin position="36"/>
        <end position="55"/>
    </location>
</feature>
<proteinExistence type="predicted"/>
<comment type="caution">
    <text evidence="2">The sequence shown here is derived from an EMBL/GenBank/DDBJ whole genome shotgun (WGS) entry which is preliminary data.</text>
</comment>
<evidence type="ECO:0000313" key="3">
    <source>
        <dbReference type="Proteomes" id="UP001066276"/>
    </source>
</evidence>
<name>A0AAV7W993_PLEWA</name>
<accession>A0AAV7W993</accession>
<organism evidence="2 3">
    <name type="scientific">Pleurodeles waltl</name>
    <name type="common">Iberian ribbed newt</name>
    <dbReference type="NCBI Taxonomy" id="8319"/>
    <lineage>
        <taxon>Eukaryota</taxon>
        <taxon>Metazoa</taxon>
        <taxon>Chordata</taxon>
        <taxon>Craniata</taxon>
        <taxon>Vertebrata</taxon>
        <taxon>Euteleostomi</taxon>
        <taxon>Amphibia</taxon>
        <taxon>Batrachia</taxon>
        <taxon>Caudata</taxon>
        <taxon>Salamandroidea</taxon>
        <taxon>Salamandridae</taxon>
        <taxon>Pleurodelinae</taxon>
        <taxon>Pleurodeles</taxon>
    </lineage>
</organism>
<reference evidence="2" key="1">
    <citation type="journal article" date="2022" name="bioRxiv">
        <title>Sequencing and chromosome-scale assembly of the giantPleurodeles waltlgenome.</title>
        <authorList>
            <person name="Brown T."/>
            <person name="Elewa A."/>
            <person name="Iarovenko S."/>
            <person name="Subramanian E."/>
            <person name="Araus A.J."/>
            <person name="Petzold A."/>
            <person name="Susuki M."/>
            <person name="Suzuki K.-i.T."/>
            <person name="Hayashi T."/>
            <person name="Toyoda A."/>
            <person name="Oliveira C."/>
            <person name="Osipova E."/>
            <person name="Leigh N.D."/>
            <person name="Simon A."/>
            <person name="Yun M.H."/>
        </authorList>
    </citation>
    <scope>NUCLEOTIDE SEQUENCE</scope>
    <source>
        <strain evidence="2">20211129_DDA</strain>
        <tissue evidence="2">Liver</tissue>
    </source>
</reference>
<sequence>MQSERALQAKLAAIAMGEKKLLQEETQLALDERNDNLGLIPNEDGGGNGEVPTWGPHTLRLPKGIVHSFVVGMTLRLRRVVKKNVGA</sequence>
<evidence type="ECO:0000256" key="1">
    <source>
        <dbReference type="SAM" id="MobiDB-lite"/>
    </source>
</evidence>
<dbReference type="EMBL" id="JANPWB010000002">
    <property type="protein sequence ID" value="KAJ1210603.1"/>
    <property type="molecule type" value="Genomic_DNA"/>
</dbReference>
<protein>
    <submittedName>
        <fullName evidence="2">Uncharacterized protein</fullName>
    </submittedName>
</protein>
<dbReference type="AlphaFoldDB" id="A0AAV7W993"/>
<gene>
    <name evidence="2" type="ORF">NDU88_005965</name>
</gene>